<organism evidence="1 2">
    <name type="scientific">Fusarium keratoplasticum</name>
    <dbReference type="NCBI Taxonomy" id="1328300"/>
    <lineage>
        <taxon>Eukaryota</taxon>
        <taxon>Fungi</taxon>
        <taxon>Dikarya</taxon>
        <taxon>Ascomycota</taxon>
        <taxon>Pezizomycotina</taxon>
        <taxon>Sordariomycetes</taxon>
        <taxon>Hypocreomycetidae</taxon>
        <taxon>Hypocreales</taxon>
        <taxon>Nectriaceae</taxon>
        <taxon>Fusarium</taxon>
        <taxon>Fusarium solani species complex</taxon>
    </lineage>
</organism>
<protein>
    <submittedName>
        <fullName evidence="1">Uncharacterized protein</fullName>
    </submittedName>
</protein>
<evidence type="ECO:0000313" key="2">
    <source>
        <dbReference type="Proteomes" id="UP001065298"/>
    </source>
</evidence>
<dbReference type="EMBL" id="CM046509">
    <property type="protein sequence ID" value="KAI8663759.1"/>
    <property type="molecule type" value="Genomic_DNA"/>
</dbReference>
<proteinExistence type="predicted"/>
<name>A0ACC0QSV6_9HYPO</name>
<dbReference type="Proteomes" id="UP001065298">
    <property type="component" value="Chromosome 7"/>
</dbReference>
<accession>A0ACC0QSV6</accession>
<evidence type="ECO:0000313" key="1">
    <source>
        <dbReference type="EMBL" id="KAI8663759.1"/>
    </source>
</evidence>
<sequence length="595" mass="67912">MLSKLPLVPFEMVVALTLWSSIAVTLTDDFHMDDATGLTFPQEASMKTSQLHFVPEFGQERHLFCPHLYTMRRHLGWRLDMDEGEERFENLEYKCVSVIKLFMPRKIKSFSWEMGTCVPEEILAEKGILGRMHPTIQSLRLITDPECPRGACEPMRLPNFRQLKRLSWKGPNAACLLELGRLIIKSSQHLQEVEIDLLDWERVEEINGYYDDSDSEDWATGSDDYWVDSSRNGDKKAGFFACIWNQHLRTTTPRPIFNALTKLSLSHVRVGPGLIDEMNIGLLRSLTLRSCPKWTSFLEYAPKLNVALKLKELEIEDHDDWPNPPRLSTLWGFLDSFSGLQKLYLSFEELIGILPPCGHISRHRDTLQRLAQYDGVIDNTLIWNSEDSQEESDRDGDGKAPIQDPSSNLHLECLGLGCEPETVPEVLNNFGPISSLKVLHMRPETTDERRFTRPVDENGRSPSDDRAVDAFKDPESDLLADPTAEDPTGNTPQVAMQSTRSARLLEPFTTLAKWAFGPEGPPSLKFITCGDFAHYGYCDKECFIVGRGSEGDDEFRLIAPRSSEWKEVLRHYGDLLESCPDQPLYEWPDHPRPDW</sequence>
<comment type="caution">
    <text evidence="1">The sequence shown here is derived from an EMBL/GenBank/DDBJ whole genome shotgun (WGS) entry which is preliminary data.</text>
</comment>
<gene>
    <name evidence="1" type="ORF">NCS57_00978100</name>
</gene>
<reference evidence="1" key="1">
    <citation type="submission" date="2022-06" db="EMBL/GenBank/DDBJ databases">
        <title>Fusarium solani species complex genomes reveal bases of compartmentalisation and animal pathogenesis.</title>
        <authorList>
            <person name="Tsai I.J."/>
        </authorList>
    </citation>
    <scope>NUCLEOTIDE SEQUENCE</scope>
    <source>
        <strain evidence="1">Fu6.1</strain>
    </source>
</reference>
<keyword evidence="2" id="KW-1185">Reference proteome</keyword>